<keyword evidence="1" id="KW-0812">Transmembrane</keyword>
<sequence>MEDNEYTRISYHVIQGLQGIIVAMLVTCNCQVLKLYSKSIKVSRRKVPHTYGVDKKTLNKSTSMQLLTWEPPPDIV</sequence>
<dbReference type="AlphaFoldDB" id="A0ABD2NUU2"/>
<gene>
    <name evidence="2" type="ORF">HHI36_005589</name>
</gene>
<keyword evidence="1" id="KW-0472">Membrane</keyword>
<keyword evidence="1" id="KW-1133">Transmembrane helix</keyword>
<evidence type="ECO:0000313" key="3">
    <source>
        <dbReference type="Proteomes" id="UP001516400"/>
    </source>
</evidence>
<reference evidence="2 3" key="1">
    <citation type="journal article" date="2021" name="BMC Biol.">
        <title>Horizontally acquired antibacterial genes associated with adaptive radiation of ladybird beetles.</title>
        <authorList>
            <person name="Li H.S."/>
            <person name="Tang X.F."/>
            <person name="Huang Y.H."/>
            <person name="Xu Z.Y."/>
            <person name="Chen M.L."/>
            <person name="Du X.Y."/>
            <person name="Qiu B.Y."/>
            <person name="Chen P.T."/>
            <person name="Zhang W."/>
            <person name="Slipinski A."/>
            <person name="Escalona H.E."/>
            <person name="Waterhouse R.M."/>
            <person name="Zwick A."/>
            <person name="Pang H."/>
        </authorList>
    </citation>
    <scope>NUCLEOTIDE SEQUENCE [LARGE SCALE GENOMIC DNA]</scope>
    <source>
        <strain evidence="2">SYSU2018</strain>
    </source>
</reference>
<comment type="caution">
    <text evidence="2">The sequence shown here is derived from an EMBL/GenBank/DDBJ whole genome shotgun (WGS) entry which is preliminary data.</text>
</comment>
<keyword evidence="3" id="KW-1185">Reference proteome</keyword>
<name>A0ABD2NUU2_9CUCU</name>
<evidence type="ECO:0000256" key="1">
    <source>
        <dbReference type="SAM" id="Phobius"/>
    </source>
</evidence>
<feature type="transmembrane region" description="Helical" evidence="1">
    <location>
        <begin position="12"/>
        <end position="36"/>
    </location>
</feature>
<proteinExistence type="predicted"/>
<accession>A0ABD2NUU2</accession>
<protein>
    <submittedName>
        <fullName evidence="2">Uncharacterized protein</fullName>
    </submittedName>
</protein>
<evidence type="ECO:0000313" key="2">
    <source>
        <dbReference type="EMBL" id="KAL3282404.1"/>
    </source>
</evidence>
<organism evidence="2 3">
    <name type="scientific">Cryptolaemus montrouzieri</name>
    <dbReference type="NCBI Taxonomy" id="559131"/>
    <lineage>
        <taxon>Eukaryota</taxon>
        <taxon>Metazoa</taxon>
        <taxon>Ecdysozoa</taxon>
        <taxon>Arthropoda</taxon>
        <taxon>Hexapoda</taxon>
        <taxon>Insecta</taxon>
        <taxon>Pterygota</taxon>
        <taxon>Neoptera</taxon>
        <taxon>Endopterygota</taxon>
        <taxon>Coleoptera</taxon>
        <taxon>Polyphaga</taxon>
        <taxon>Cucujiformia</taxon>
        <taxon>Coccinelloidea</taxon>
        <taxon>Coccinellidae</taxon>
        <taxon>Scymninae</taxon>
        <taxon>Scymnini</taxon>
        <taxon>Cryptolaemus</taxon>
    </lineage>
</organism>
<dbReference type="Proteomes" id="UP001516400">
    <property type="component" value="Unassembled WGS sequence"/>
</dbReference>
<dbReference type="EMBL" id="JABFTP020000144">
    <property type="protein sequence ID" value="KAL3282404.1"/>
    <property type="molecule type" value="Genomic_DNA"/>
</dbReference>